<keyword evidence="2" id="KW-1185">Reference proteome</keyword>
<gene>
    <name evidence="1" type="ORF">OO016_11065</name>
</gene>
<dbReference type="CDD" id="cd07812">
    <property type="entry name" value="SRPBCC"/>
    <property type="match status" value="1"/>
</dbReference>
<proteinExistence type="predicted"/>
<dbReference type="RefSeq" id="WP_266013717.1">
    <property type="nucleotide sequence ID" value="NZ_JAPFQP010000003.1"/>
</dbReference>
<name>A0AAE3MMM2_9FLAO</name>
<comment type="caution">
    <text evidence="1">The sequence shown here is derived from an EMBL/GenBank/DDBJ whole genome shotgun (WGS) entry which is preliminary data.</text>
</comment>
<dbReference type="InterPro" id="IPR023393">
    <property type="entry name" value="START-like_dom_sf"/>
</dbReference>
<reference evidence="1" key="1">
    <citation type="submission" date="2022-11" db="EMBL/GenBank/DDBJ databases">
        <title>The characterization of three novel Bacteroidetes species and genomic analysis of their roles in tidal elemental geochemical cycles.</title>
        <authorList>
            <person name="Ma K.-J."/>
        </authorList>
    </citation>
    <scope>NUCLEOTIDE SEQUENCE</scope>
    <source>
        <strain evidence="1">M415</strain>
    </source>
</reference>
<protein>
    <submittedName>
        <fullName evidence="1">SRPBCC family protein</fullName>
    </submittedName>
</protein>
<evidence type="ECO:0000313" key="2">
    <source>
        <dbReference type="Proteomes" id="UP001207116"/>
    </source>
</evidence>
<dbReference type="AlphaFoldDB" id="A0AAE3MMM2"/>
<dbReference type="Gene3D" id="3.30.530.20">
    <property type="match status" value="1"/>
</dbReference>
<dbReference type="EMBL" id="JAPFQP010000003">
    <property type="protein sequence ID" value="MCX2720141.1"/>
    <property type="molecule type" value="Genomic_DNA"/>
</dbReference>
<evidence type="ECO:0000313" key="1">
    <source>
        <dbReference type="EMBL" id="MCX2720141.1"/>
    </source>
</evidence>
<organism evidence="1 2">
    <name type="scientific">Lentiprolixibacter aurantiacus</name>
    <dbReference type="NCBI Taxonomy" id="2993939"/>
    <lineage>
        <taxon>Bacteria</taxon>
        <taxon>Pseudomonadati</taxon>
        <taxon>Bacteroidota</taxon>
        <taxon>Flavobacteriia</taxon>
        <taxon>Flavobacteriales</taxon>
        <taxon>Flavobacteriaceae</taxon>
        <taxon>Lentiprolixibacter</taxon>
    </lineage>
</organism>
<accession>A0AAE3MMM2</accession>
<dbReference type="Proteomes" id="UP001207116">
    <property type="component" value="Unassembled WGS sequence"/>
</dbReference>
<sequence length="151" mass="17767">MKYTSEIIVDVPRTVFIEKLDNPENMVHWQRGLVKYKPLSSNPGEEGAQMELHYKMGKRELVMIETILKRNLPDEMHATYDAKGVHNIQHNYFEIVSPTQTRWRSESEFQFSGFFMKFMAFLMPGAFKKQSMKYLRDFKAFAEEGKKVSNS</sequence>
<dbReference type="SUPFAM" id="SSF55961">
    <property type="entry name" value="Bet v1-like"/>
    <property type="match status" value="1"/>
</dbReference>